<evidence type="ECO:0000313" key="8">
    <source>
        <dbReference type="Proteomes" id="UP001500547"/>
    </source>
</evidence>
<dbReference type="Proteomes" id="UP001500547">
    <property type="component" value="Unassembled WGS sequence"/>
</dbReference>
<dbReference type="SMART" id="SM00283">
    <property type="entry name" value="MA"/>
    <property type="match status" value="1"/>
</dbReference>
<keyword evidence="8" id="KW-1185">Reference proteome</keyword>
<dbReference type="PANTHER" id="PTHR32089">
    <property type="entry name" value="METHYL-ACCEPTING CHEMOTAXIS PROTEIN MCPB"/>
    <property type="match status" value="1"/>
</dbReference>
<evidence type="ECO:0000259" key="6">
    <source>
        <dbReference type="PROSITE" id="PS50111"/>
    </source>
</evidence>
<evidence type="ECO:0000313" key="7">
    <source>
        <dbReference type="EMBL" id="GAA5170414.1"/>
    </source>
</evidence>
<feature type="transmembrane region" description="Helical" evidence="5">
    <location>
        <begin position="202"/>
        <end position="223"/>
    </location>
</feature>
<dbReference type="SUPFAM" id="SSF141371">
    <property type="entry name" value="PilZ domain-like"/>
    <property type="match status" value="1"/>
</dbReference>
<feature type="transmembrane region" description="Helical" evidence="5">
    <location>
        <begin position="20"/>
        <end position="43"/>
    </location>
</feature>
<keyword evidence="5" id="KW-1133">Transmembrane helix</keyword>
<keyword evidence="5" id="KW-0812">Transmembrane</keyword>
<feature type="coiled-coil region" evidence="4">
    <location>
        <begin position="73"/>
        <end position="105"/>
    </location>
</feature>
<dbReference type="Gene3D" id="1.10.287.950">
    <property type="entry name" value="Methyl-accepting chemotaxis protein"/>
    <property type="match status" value="1"/>
</dbReference>
<dbReference type="InterPro" id="IPR009875">
    <property type="entry name" value="PilZ_domain"/>
</dbReference>
<evidence type="ECO:0000256" key="5">
    <source>
        <dbReference type="SAM" id="Phobius"/>
    </source>
</evidence>
<comment type="similarity">
    <text evidence="2">Belongs to the methyl-accepting chemotaxis (MCP) protein family.</text>
</comment>
<dbReference type="EMBL" id="BAABLD010000017">
    <property type="protein sequence ID" value="GAA5170414.1"/>
    <property type="molecule type" value="Genomic_DNA"/>
</dbReference>
<protein>
    <submittedName>
        <fullName evidence="7">Methyl-accepting chemotaxis protein</fullName>
    </submittedName>
</protein>
<dbReference type="Pfam" id="PF07238">
    <property type="entry name" value="PilZ"/>
    <property type="match status" value="1"/>
</dbReference>
<dbReference type="SUPFAM" id="SSF58104">
    <property type="entry name" value="Methyl-accepting chemotaxis protein (MCP) signaling domain"/>
    <property type="match status" value="1"/>
</dbReference>
<evidence type="ECO:0000256" key="2">
    <source>
        <dbReference type="ARBA" id="ARBA00029447"/>
    </source>
</evidence>
<name>A0ABP9R1K3_9RHOO</name>
<dbReference type="PROSITE" id="PS50111">
    <property type="entry name" value="CHEMOTAXIS_TRANSDUC_2"/>
    <property type="match status" value="1"/>
</dbReference>
<dbReference type="InterPro" id="IPR004089">
    <property type="entry name" value="MCPsignal_dom"/>
</dbReference>
<feature type="domain" description="Methyl-accepting transducer" evidence="6">
    <location>
        <begin position="283"/>
        <end position="519"/>
    </location>
</feature>
<evidence type="ECO:0000256" key="1">
    <source>
        <dbReference type="ARBA" id="ARBA00023224"/>
    </source>
</evidence>
<organism evidence="7 8">
    <name type="scientific">Viridibacterium curvum</name>
    <dbReference type="NCBI Taxonomy" id="1101404"/>
    <lineage>
        <taxon>Bacteria</taxon>
        <taxon>Pseudomonadati</taxon>
        <taxon>Pseudomonadota</taxon>
        <taxon>Betaproteobacteria</taxon>
        <taxon>Rhodocyclales</taxon>
        <taxon>Rhodocyclaceae</taxon>
        <taxon>Viridibacterium</taxon>
    </lineage>
</organism>
<dbReference type="CDD" id="cd11386">
    <property type="entry name" value="MCP_signal"/>
    <property type="match status" value="1"/>
</dbReference>
<comment type="caution">
    <text evidence="7">The sequence shown here is derived from an EMBL/GenBank/DDBJ whole genome shotgun (WGS) entry which is preliminary data.</text>
</comment>
<proteinExistence type="inferred from homology"/>
<dbReference type="Gene3D" id="2.40.10.220">
    <property type="entry name" value="predicted glycosyltransferase like domains"/>
    <property type="match status" value="1"/>
</dbReference>
<dbReference type="PANTHER" id="PTHR32089:SF112">
    <property type="entry name" value="LYSOZYME-LIKE PROTEIN-RELATED"/>
    <property type="match status" value="1"/>
</dbReference>
<evidence type="ECO:0000256" key="4">
    <source>
        <dbReference type="SAM" id="Coils"/>
    </source>
</evidence>
<reference evidence="8" key="1">
    <citation type="journal article" date="2019" name="Int. J. Syst. Evol. Microbiol.">
        <title>The Global Catalogue of Microorganisms (GCM) 10K type strain sequencing project: providing services to taxonomists for standard genome sequencing and annotation.</title>
        <authorList>
            <consortium name="The Broad Institute Genomics Platform"/>
            <consortium name="The Broad Institute Genome Sequencing Center for Infectious Disease"/>
            <person name="Wu L."/>
            <person name="Ma J."/>
        </authorList>
    </citation>
    <scope>NUCLEOTIDE SEQUENCE [LARGE SCALE GENOMIC DNA]</scope>
    <source>
        <strain evidence="8">JCM 18715</strain>
    </source>
</reference>
<dbReference type="Pfam" id="PF00015">
    <property type="entry name" value="MCPsignal"/>
    <property type="match status" value="1"/>
</dbReference>
<gene>
    <name evidence="7" type="ORF">GCM10025770_33290</name>
</gene>
<dbReference type="RefSeq" id="WP_345534240.1">
    <property type="nucleotide sequence ID" value="NZ_BAABLD010000017.1"/>
</dbReference>
<keyword evidence="4" id="KW-0175">Coiled coil</keyword>
<keyword evidence="5" id="KW-0472">Membrane</keyword>
<sequence>MSTTPLSLQDRLAGLSLKALFAGLVLTLFCGFSLYGLISWHFLDSMRVNGPLYRDVVRGKDLIADILPPPAYVVEANLTAHELLRANDETERRKLAEKLGVLEKEFETRIAFWKDEPLPATTSKLIQQDLADSGREFFRQGREALLPAAQRGDAQGVASALQAMQVTYARHREAVNTVVALTNRDNAGLEQKAEASLGTARLSLLAIYALSFVLASVAATWVARRLLYMLGGEPAEAANIMRQLASGDMRVRIQPQHAGNSLLGDIRNMADKFSDVLRGIHDTNIKVGQSIFQISSVSREIASVTADQQNEAAAVASATAGLRAISDEVNGLAGDAQHNNQRVEQLAQAGLTSIGNIQREMGDVVARVHQTGEAVEELVKSGAEINTIVASIKGIADQTNLLALNAAIEAARAGEQGRGFAVVADEVRALAQRTADATTCIEQIVAGLNTQLGATRQNMQSVAQVVSDARTRAEDNSSAIREMATQALESTQSTRRIADASQQQVSQLMGLHTRLESLFTTLRSSESTLGVTHTISRSLHVTVDGLQQKINFFQLDLQTTLNEPEQSKRRHARLQHTLFVSVMLPDQPSVTGIAEDFSMGGMRLVCPSRLPVDVGASLELEIKMPTEKLDGYIERPPFHMTGRVTRIDASGERSGKGLTYGIAFMSPDRAAENALREAIRFYAPATT</sequence>
<accession>A0ABP9R1K3</accession>
<evidence type="ECO:0000256" key="3">
    <source>
        <dbReference type="PROSITE-ProRule" id="PRU00284"/>
    </source>
</evidence>
<keyword evidence="1 3" id="KW-0807">Transducer</keyword>
<dbReference type="InterPro" id="IPR004090">
    <property type="entry name" value="Chemotax_Me-accpt_rcpt"/>
</dbReference>
<dbReference type="PRINTS" id="PR00260">
    <property type="entry name" value="CHEMTRNSDUCR"/>
</dbReference>